<dbReference type="AlphaFoldDB" id="A0A3A9JJQ3"/>
<dbReference type="OrthoDB" id="5446417at2"/>
<organism evidence="1 4">
    <name type="scientific">Teichococcus wenyumeiae</name>
    <dbReference type="NCBI Taxonomy" id="2478470"/>
    <lineage>
        <taxon>Bacteria</taxon>
        <taxon>Pseudomonadati</taxon>
        <taxon>Pseudomonadota</taxon>
        <taxon>Alphaproteobacteria</taxon>
        <taxon>Acetobacterales</taxon>
        <taxon>Roseomonadaceae</taxon>
        <taxon>Roseomonas</taxon>
    </lineage>
</organism>
<evidence type="ECO:0000313" key="2">
    <source>
        <dbReference type="EMBL" id="RMI20904.1"/>
    </source>
</evidence>
<dbReference type="Proteomes" id="UP000278036">
    <property type="component" value="Unassembled WGS sequence"/>
</dbReference>
<dbReference type="Proteomes" id="UP000274097">
    <property type="component" value="Unassembled WGS sequence"/>
</dbReference>
<reference evidence="1 4" key="1">
    <citation type="submission" date="2018-09" db="EMBL/GenBank/DDBJ databases">
        <title>Roseomonas sp. nov., isolated from feces of Tibetan antelopes in the Qinghai-Tibet plateau, China.</title>
        <authorList>
            <person name="Tian Z."/>
        </authorList>
    </citation>
    <scope>NUCLEOTIDE SEQUENCE [LARGE SCALE GENOMIC DNA]</scope>
    <source>
        <strain evidence="2 3">Z23</strain>
        <strain evidence="1 4">Z24</strain>
    </source>
</reference>
<gene>
    <name evidence="1" type="ORF">D6Z83_12025</name>
    <name evidence="2" type="ORF">EBE87_13920</name>
</gene>
<dbReference type="RefSeq" id="WP_120638554.1">
    <property type="nucleotide sequence ID" value="NZ_RAQU01000063.1"/>
</dbReference>
<dbReference type="Pfam" id="PF19821">
    <property type="entry name" value="Phage_capsid_2"/>
    <property type="match status" value="1"/>
</dbReference>
<keyword evidence="3" id="KW-1185">Reference proteome</keyword>
<dbReference type="EMBL" id="RFLX01000009">
    <property type="protein sequence ID" value="RMI20904.1"/>
    <property type="molecule type" value="Genomic_DNA"/>
</dbReference>
<dbReference type="InParanoid" id="A0A3A9JJQ3"/>
<evidence type="ECO:0000313" key="3">
    <source>
        <dbReference type="Proteomes" id="UP000274097"/>
    </source>
</evidence>
<accession>A0A3A9JJQ3</accession>
<evidence type="ECO:0008006" key="5">
    <source>
        <dbReference type="Google" id="ProtNLM"/>
    </source>
</evidence>
<protein>
    <recommendedName>
        <fullName evidence="5">Phage major capsid protein</fullName>
    </recommendedName>
</protein>
<dbReference type="EMBL" id="RAQU01000063">
    <property type="protein sequence ID" value="RKK03914.1"/>
    <property type="molecule type" value="Genomic_DNA"/>
</dbReference>
<sequence>MSATIDQVFAKQFESEVHEAYQRQGSKLRPTVRSKNGVRGASTVFPIVGRGTAAAKARNGAVPVMNLSHSHVECFLQDYYAGEWIDRLDELKTNIDERAVVANAGAYALGRKTDELIISAMDAGTREAIGTAAGTTDTDGLTKAKVLLAFEMLGAADVPDDGNRFAIVGWKQWSDLLQIPEFANTQYVGDDELPWKGTQAKRWLGATWMPHSGLTRSGNLRFCYFYHKTAIGHGVAQEVATDITWHGDRAAYFVNNMMSQGAVLVDETGVVRMRAFEA</sequence>
<dbReference type="InterPro" id="IPR045565">
    <property type="entry name" value="Phage_capsid_2"/>
</dbReference>
<evidence type="ECO:0000313" key="1">
    <source>
        <dbReference type="EMBL" id="RKK03914.1"/>
    </source>
</evidence>
<comment type="caution">
    <text evidence="1">The sequence shown here is derived from an EMBL/GenBank/DDBJ whole genome shotgun (WGS) entry which is preliminary data.</text>
</comment>
<name>A0A3A9JJQ3_9PROT</name>
<evidence type="ECO:0000313" key="4">
    <source>
        <dbReference type="Proteomes" id="UP000278036"/>
    </source>
</evidence>
<proteinExistence type="predicted"/>